<name>A0A3M8WDP9_9ACTN</name>
<dbReference type="InterPro" id="IPR028082">
    <property type="entry name" value="Peripla_BP_I"/>
</dbReference>
<comment type="caution">
    <text evidence="4">The sequence shown here is derived from an EMBL/GenBank/DDBJ whole genome shotgun (WGS) entry which is preliminary data.</text>
</comment>
<dbReference type="Gene3D" id="3.40.50.2300">
    <property type="match status" value="2"/>
</dbReference>
<gene>
    <name evidence="4" type="ORF">EEJ42_12540</name>
</gene>
<evidence type="ECO:0000313" key="5">
    <source>
        <dbReference type="Proteomes" id="UP000275401"/>
    </source>
</evidence>
<protein>
    <submittedName>
        <fullName evidence="4">Sugar ABC transporter substrate-binding protein</fullName>
    </submittedName>
</protein>
<dbReference type="EMBL" id="RIBZ01000167">
    <property type="protein sequence ID" value="RNG28202.1"/>
    <property type="molecule type" value="Genomic_DNA"/>
</dbReference>
<dbReference type="GO" id="GO:0030288">
    <property type="term" value="C:outer membrane-bounded periplasmic space"/>
    <property type="evidence" value="ECO:0007669"/>
    <property type="project" value="TreeGrafter"/>
</dbReference>
<evidence type="ECO:0000256" key="1">
    <source>
        <dbReference type="ARBA" id="ARBA00004196"/>
    </source>
</evidence>
<comment type="subcellular location">
    <subcellularLocation>
        <location evidence="1">Cell envelope</location>
    </subcellularLocation>
</comment>
<proteinExistence type="inferred from homology"/>
<dbReference type="GO" id="GO:0030246">
    <property type="term" value="F:carbohydrate binding"/>
    <property type="evidence" value="ECO:0007669"/>
    <property type="project" value="TreeGrafter"/>
</dbReference>
<evidence type="ECO:0000313" key="4">
    <source>
        <dbReference type="EMBL" id="RNG28202.1"/>
    </source>
</evidence>
<dbReference type="InterPro" id="IPR050555">
    <property type="entry name" value="Bact_Solute-Bind_Prot2"/>
</dbReference>
<dbReference type="PANTHER" id="PTHR30036:SF7">
    <property type="entry name" value="ABC TRANSPORTER PERIPLASMIC-BINDING PROTEIN YPHF"/>
    <property type="match status" value="1"/>
</dbReference>
<dbReference type="Proteomes" id="UP000275401">
    <property type="component" value="Unassembled WGS sequence"/>
</dbReference>
<evidence type="ECO:0000259" key="3">
    <source>
        <dbReference type="Pfam" id="PF13407"/>
    </source>
</evidence>
<evidence type="ECO:0000256" key="2">
    <source>
        <dbReference type="ARBA" id="ARBA00007639"/>
    </source>
</evidence>
<accession>A0A3M8WDP9</accession>
<dbReference type="Pfam" id="PF13407">
    <property type="entry name" value="Peripla_BP_4"/>
    <property type="match status" value="1"/>
</dbReference>
<dbReference type="PANTHER" id="PTHR30036">
    <property type="entry name" value="D-XYLOSE-BINDING PERIPLASMIC PROTEIN"/>
    <property type="match status" value="1"/>
</dbReference>
<dbReference type="PROSITE" id="PS51257">
    <property type="entry name" value="PROKAR_LIPOPROTEIN"/>
    <property type="match status" value="1"/>
</dbReference>
<sequence length="332" mass="35227">MRLSRHRVRNAVIGVLALALTGLAATGCGGRVGEGGRVGLVYMDAQGYYAGVRKGMLDSSRKLGEDVQILEINAQGDASKESRFVDTVSSAGVKALVMSPVSTTASIPAVRLARNSGVKVICYNTCLTDEATRKYVSAWILGDPVKFGELAGAKAAEYFVSRHITAPRIGVINCETVEVCRQRRAGFEKALFARLPKARIVANQQGTTIDSAVQVAERVLTAHHGLDAFYGESGGATMGAVKAVRQHGLIGKTVVFGSDMTTDLARELIDNRILKADVDISGRVVGKLAARTTAQVISGDKLGSQIVAAPVELYSTPHQARKWLATHPDGLP</sequence>
<reference evidence="4 5" key="1">
    <citation type="submission" date="2018-11" db="EMBL/GenBank/DDBJ databases">
        <title>The Potential of Streptomyces as Biocontrol Agents against the Tomato grey mould, Botrytis cinerea (Gray mold) Frontiers in Microbiology.</title>
        <authorList>
            <person name="Li D."/>
        </authorList>
    </citation>
    <scope>NUCLEOTIDE SEQUENCE [LARGE SCALE GENOMIC DNA]</scope>
    <source>
        <strain evidence="4 5">NEAU-LD23</strain>
    </source>
</reference>
<dbReference type="SUPFAM" id="SSF53822">
    <property type="entry name" value="Periplasmic binding protein-like I"/>
    <property type="match status" value="1"/>
</dbReference>
<keyword evidence="5" id="KW-1185">Reference proteome</keyword>
<feature type="domain" description="Periplasmic binding protein" evidence="3">
    <location>
        <begin position="46"/>
        <end position="301"/>
    </location>
</feature>
<organism evidence="4 5">
    <name type="scientific">Streptomyces botrytidirepellens</name>
    <dbReference type="NCBI Taxonomy" id="2486417"/>
    <lineage>
        <taxon>Bacteria</taxon>
        <taxon>Bacillati</taxon>
        <taxon>Actinomycetota</taxon>
        <taxon>Actinomycetes</taxon>
        <taxon>Kitasatosporales</taxon>
        <taxon>Streptomycetaceae</taxon>
        <taxon>Streptomyces</taxon>
    </lineage>
</organism>
<dbReference type="InterPro" id="IPR025997">
    <property type="entry name" value="SBP_2_dom"/>
</dbReference>
<dbReference type="AlphaFoldDB" id="A0A3M8WDP9"/>
<comment type="similarity">
    <text evidence="2">Belongs to the bacterial solute-binding protein 2 family.</text>
</comment>
<dbReference type="RefSeq" id="WP_123100024.1">
    <property type="nucleotide sequence ID" value="NZ_RIBZ01000167.1"/>
</dbReference>